<dbReference type="GO" id="GO:0015344">
    <property type="term" value="F:siderophore uptake transmembrane transporter activity"/>
    <property type="evidence" value="ECO:0007669"/>
    <property type="project" value="TreeGrafter"/>
</dbReference>
<dbReference type="CDD" id="cd01347">
    <property type="entry name" value="ligand_gated_channel"/>
    <property type="match status" value="1"/>
</dbReference>
<keyword evidence="5 11" id="KW-0812">Transmembrane</keyword>
<evidence type="ECO:0000259" key="16">
    <source>
        <dbReference type="Pfam" id="PF07715"/>
    </source>
</evidence>
<evidence type="ECO:0000256" key="12">
    <source>
        <dbReference type="RuleBase" id="RU003357"/>
    </source>
</evidence>
<dbReference type="InterPro" id="IPR000531">
    <property type="entry name" value="Beta-barrel_TonB"/>
</dbReference>
<keyword evidence="7 12" id="KW-0798">TonB box</keyword>
<keyword evidence="6 14" id="KW-0732">Signal</keyword>
<keyword evidence="9 17" id="KW-0675">Receptor</keyword>
<dbReference type="InterPro" id="IPR036942">
    <property type="entry name" value="Beta-barrel_TonB_sf"/>
</dbReference>
<organism evidence="17 18">
    <name type="scientific">Sterolibacterium denitrificans</name>
    <dbReference type="NCBI Taxonomy" id="157592"/>
    <lineage>
        <taxon>Bacteria</taxon>
        <taxon>Pseudomonadati</taxon>
        <taxon>Pseudomonadota</taxon>
        <taxon>Betaproteobacteria</taxon>
        <taxon>Nitrosomonadales</taxon>
        <taxon>Sterolibacteriaceae</taxon>
        <taxon>Sterolibacterium</taxon>
    </lineage>
</organism>
<dbReference type="PROSITE" id="PS51318">
    <property type="entry name" value="TAT"/>
    <property type="match status" value="1"/>
</dbReference>
<accession>A0A7Z7HQB2</accession>
<dbReference type="InterPro" id="IPR039426">
    <property type="entry name" value="TonB-dep_rcpt-like"/>
</dbReference>
<keyword evidence="4 11" id="KW-1134">Transmembrane beta strand</keyword>
<evidence type="ECO:0000256" key="2">
    <source>
        <dbReference type="ARBA" id="ARBA00009810"/>
    </source>
</evidence>
<dbReference type="AlphaFoldDB" id="A0A7Z7HQB2"/>
<evidence type="ECO:0000313" key="17">
    <source>
        <dbReference type="EMBL" id="SMB21095.1"/>
    </source>
</evidence>
<protein>
    <submittedName>
        <fullName evidence="17">TonB-dependent receptor</fullName>
    </submittedName>
</protein>
<gene>
    <name evidence="17" type="ORF">SDENCHOL_10105</name>
</gene>
<evidence type="ECO:0000256" key="11">
    <source>
        <dbReference type="PROSITE-ProRule" id="PRU01360"/>
    </source>
</evidence>
<keyword evidence="8 11" id="KW-0472">Membrane</keyword>
<dbReference type="PANTHER" id="PTHR30069">
    <property type="entry name" value="TONB-DEPENDENT OUTER MEMBRANE RECEPTOR"/>
    <property type="match status" value="1"/>
</dbReference>
<reference evidence="17" key="1">
    <citation type="submission" date="2017-03" db="EMBL/GenBank/DDBJ databases">
        <authorList>
            <consortium name="AG Boll"/>
        </authorList>
    </citation>
    <scope>NUCLEOTIDE SEQUENCE [LARGE SCALE GENOMIC DNA]</scope>
    <source>
        <strain evidence="17">Chol</strain>
    </source>
</reference>
<dbReference type="PANTHER" id="PTHR30069:SF29">
    <property type="entry name" value="HEMOGLOBIN AND HEMOGLOBIN-HAPTOGLOBIN-BINDING PROTEIN 1-RELATED"/>
    <property type="match status" value="1"/>
</dbReference>
<dbReference type="RefSeq" id="WP_154715683.1">
    <property type="nucleotide sequence ID" value="NZ_LT837803.1"/>
</dbReference>
<feature type="signal peptide" evidence="14">
    <location>
        <begin position="1"/>
        <end position="40"/>
    </location>
</feature>
<dbReference type="Pfam" id="PF07715">
    <property type="entry name" value="Plug"/>
    <property type="match status" value="1"/>
</dbReference>
<evidence type="ECO:0000256" key="3">
    <source>
        <dbReference type="ARBA" id="ARBA00022448"/>
    </source>
</evidence>
<dbReference type="Gene3D" id="2.170.130.10">
    <property type="entry name" value="TonB-dependent receptor, plug domain"/>
    <property type="match status" value="1"/>
</dbReference>
<dbReference type="PROSITE" id="PS52016">
    <property type="entry name" value="TONB_DEPENDENT_REC_3"/>
    <property type="match status" value="1"/>
</dbReference>
<comment type="similarity">
    <text evidence="2 11 12">Belongs to the TonB-dependent receptor family.</text>
</comment>
<evidence type="ECO:0000256" key="4">
    <source>
        <dbReference type="ARBA" id="ARBA00022452"/>
    </source>
</evidence>
<keyword evidence="3 11" id="KW-0813">Transport</keyword>
<proteinExistence type="inferred from homology"/>
<dbReference type="InterPro" id="IPR012910">
    <property type="entry name" value="Plug_dom"/>
</dbReference>
<dbReference type="GO" id="GO:0044718">
    <property type="term" value="P:siderophore transmembrane transport"/>
    <property type="evidence" value="ECO:0007669"/>
    <property type="project" value="TreeGrafter"/>
</dbReference>
<dbReference type="Pfam" id="PF00593">
    <property type="entry name" value="TonB_dep_Rec_b-barrel"/>
    <property type="match status" value="1"/>
</dbReference>
<evidence type="ECO:0000256" key="9">
    <source>
        <dbReference type="ARBA" id="ARBA00023170"/>
    </source>
</evidence>
<evidence type="ECO:0000256" key="10">
    <source>
        <dbReference type="ARBA" id="ARBA00023237"/>
    </source>
</evidence>
<feature type="domain" description="TonB-dependent receptor plug" evidence="16">
    <location>
        <begin position="61"/>
        <end position="163"/>
    </location>
</feature>
<evidence type="ECO:0000256" key="6">
    <source>
        <dbReference type="ARBA" id="ARBA00022729"/>
    </source>
</evidence>
<dbReference type="InterPro" id="IPR037066">
    <property type="entry name" value="Plug_dom_sf"/>
</dbReference>
<feature type="chain" id="PRO_5031509671" evidence="14">
    <location>
        <begin position="41"/>
        <end position="712"/>
    </location>
</feature>
<dbReference type="InterPro" id="IPR006311">
    <property type="entry name" value="TAT_signal"/>
</dbReference>
<dbReference type="EMBL" id="LT837803">
    <property type="protein sequence ID" value="SMB21095.1"/>
    <property type="molecule type" value="Genomic_DNA"/>
</dbReference>
<dbReference type="SUPFAM" id="SSF56935">
    <property type="entry name" value="Porins"/>
    <property type="match status" value="1"/>
</dbReference>
<evidence type="ECO:0000259" key="15">
    <source>
        <dbReference type="Pfam" id="PF00593"/>
    </source>
</evidence>
<feature type="domain" description="TonB-dependent receptor-like beta-barrel" evidence="15">
    <location>
        <begin position="252"/>
        <end position="674"/>
    </location>
</feature>
<dbReference type="Gene3D" id="2.40.170.20">
    <property type="entry name" value="TonB-dependent receptor, beta-barrel domain"/>
    <property type="match status" value="1"/>
</dbReference>
<evidence type="ECO:0000256" key="1">
    <source>
        <dbReference type="ARBA" id="ARBA00004571"/>
    </source>
</evidence>
<evidence type="ECO:0000256" key="5">
    <source>
        <dbReference type="ARBA" id="ARBA00022692"/>
    </source>
</evidence>
<feature type="region of interest" description="Disordered" evidence="13">
    <location>
        <begin position="313"/>
        <end position="338"/>
    </location>
</feature>
<evidence type="ECO:0000256" key="14">
    <source>
        <dbReference type="SAM" id="SignalP"/>
    </source>
</evidence>
<keyword evidence="10 11" id="KW-0998">Cell outer membrane</keyword>
<feature type="compositionally biased region" description="Basic and acidic residues" evidence="13">
    <location>
        <begin position="323"/>
        <end position="334"/>
    </location>
</feature>
<comment type="subcellular location">
    <subcellularLocation>
        <location evidence="1 11">Cell outer membrane</location>
        <topology evidence="1 11">Multi-pass membrane protein</topology>
    </subcellularLocation>
</comment>
<evidence type="ECO:0000256" key="8">
    <source>
        <dbReference type="ARBA" id="ARBA00023136"/>
    </source>
</evidence>
<evidence type="ECO:0000313" key="18">
    <source>
        <dbReference type="Proteomes" id="UP000242886"/>
    </source>
</evidence>
<name>A0A7Z7HQB2_9PROT</name>
<dbReference type="Proteomes" id="UP000242886">
    <property type="component" value="Chromosome SDENCHOL"/>
</dbReference>
<sequence length="712" mass="77861">MTCFPRPPGGTRRRRPLAPALATACLGCLAGAVAPLPAMAAPPTAMPEVTITAKGDALAEQRAAASQKTVLDRAEIESLGGLTVGEVIRKLPGVDAGEHSGDGGMSARSRGMVRDSVQFLVNGERPTANARFALTQIGRMPTEELERIEILRGASAEFGGAAPVTVNLVMRRPLANAASSLKAAIGQRGDQPNGQFTFSRSGGADGFTWLLPLTINHHGMPVEQTLVRTDTSPSAQRETERGDYRIDELIVSPRLSWKDGANNFTLWPSVYRNDGKRATLIDNDATGQRRDSESSAMRISRLRAESEQRIGSGKLSARAAVMDGRREADRERRPTSAAAWQEIERRQDGELSASLRYDLPLGADDAHYFSAGLDAARHRREDGQWFTGGLSSASNFIGRERQWSAWLQDEWRAQPDLTLTAGLRGETMSLSANNATRRHGAVTPSLALKWEAAPGWVARLSSGGAIRFPKLEELTSVTSRAASANSPLEPDRGGNPALRPERIVNLEAGLDRNLAEEAGVIGVNLYLRRTRDFVERRQALEGMRWVDRPENTGLARHWGMEWSAKLRGTALPWLPPSASLRANLTLPRGEVDDQRLGLRRAVRDMPSHTASLGYEQSLTSWPVSFGFQLQRSGTTRSRVADELVSDSKSRNLLDVHLVRRLDASFNLRLAVQNLLGADTRRYATAIDGADAWSLDTAERGQRTWLLSLEGKW</sequence>
<dbReference type="GO" id="GO:0009279">
    <property type="term" value="C:cell outer membrane"/>
    <property type="evidence" value="ECO:0007669"/>
    <property type="project" value="UniProtKB-SubCell"/>
</dbReference>
<keyword evidence="18" id="KW-1185">Reference proteome</keyword>
<evidence type="ECO:0000256" key="7">
    <source>
        <dbReference type="ARBA" id="ARBA00023077"/>
    </source>
</evidence>
<evidence type="ECO:0000256" key="13">
    <source>
        <dbReference type="SAM" id="MobiDB-lite"/>
    </source>
</evidence>